<evidence type="ECO:0000313" key="11">
    <source>
        <dbReference type="EMBL" id="RDS86241.1"/>
    </source>
</evidence>
<evidence type="ECO:0000256" key="8">
    <source>
        <dbReference type="ARBA" id="ARBA00023288"/>
    </source>
</evidence>
<evidence type="ECO:0000256" key="10">
    <source>
        <dbReference type="RuleBase" id="RU362097"/>
    </source>
</evidence>
<comment type="similarity">
    <text evidence="2 10">Belongs to the outer membrane factor (OMF) (TC 1.B.17) family.</text>
</comment>
<keyword evidence="5" id="KW-0732">Signal</keyword>
<dbReference type="PANTHER" id="PTHR30203">
    <property type="entry name" value="OUTER MEMBRANE CATION EFFLUX PROTEIN"/>
    <property type="match status" value="1"/>
</dbReference>
<protein>
    <submittedName>
        <fullName evidence="11">MarR family transcriptional regulator</fullName>
    </submittedName>
</protein>
<dbReference type="Proteomes" id="UP000255334">
    <property type="component" value="Unassembled WGS sequence"/>
</dbReference>
<name>A0A370XDE1_9GAMM</name>
<comment type="subcellular location">
    <subcellularLocation>
        <location evidence="10">Cell outer membrane</location>
        <topology evidence="10">Lipid-anchor</topology>
    </subcellularLocation>
    <subcellularLocation>
        <location evidence="1">Membrane</location>
    </subcellularLocation>
</comment>
<keyword evidence="3 10" id="KW-1134">Transmembrane beta strand</keyword>
<dbReference type="Gene3D" id="1.20.1600.10">
    <property type="entry name" value="Outer membrane efflux proteins (OEP)"/>
    <property type="match status" value="1"/>
</dbReference>
<proteinExistence type="inferred from homology"/>
<gene>
    <name evidence="11" type="ORF">DWU99_02970</name>
</gene>
<evidence type="ECO:0000256" key="1">
    <source>
        <dbReference type="ARBA" id="ARBA00004370"/>
    </source>
</evidence>
<comment type="function">
    <text evidence="9">Could be involved in resistance to puromycin, acriflavine and tetraphenylarsonium chloride.</text>
</comment>
<evidence type="ECO:0000256" key="5">
    <source>
        <dbReference type="ARBA" id="ARBA00022729"/>
    </source>
</evidence>
<dbReference type="Gene3D" id="2.20.200.10">
    <property type="entry name" value="Outer membrane efflux proteins (OEP)"/>
    <property type="match status" value="1"/>
</dbReference>
<evidence type="ECO:0000313" key="12">
    <source>
        <dbReference type="Proteomes" id="UP000255334"/>
    </source>
</evidence>
<reference evidence="11 12" key="1">
    <citation type="submission" date="2018-07" db="EMBL/GenBank/DDBJ databases">
        <title>Dyella monticola sp. nov. and Dyella psychrodurans sp. nov. isolated from monsoon evergreen broad-leaved forest soil of Dinghu Mountain, China.</title>
        <authorList>
            <person name="Gao Z."/>
            <person name="Qiu L."/>
        </authorList>
    </citation>
    <scope>NUCLEOTIDE SEQUENCE [LARGE SCALE GENOMIC DNA]</scope>
    <source>
        <strain evidence="11 12">4MSK11</strain>
    </source>
</reference>
<evidence type="ECO:0000256" key="4">
    <source>
        <dbReference type="ARBA" id="ARBA00022692"/>
    </source>
</evidence>
<keyword evidence="6 10" id="KW-0472">Membrane</keyword>
<comment type="caution">
    <text evidence="11">The sequence shown here is derived from an EMBL/GenBank/DDBJ whole genome shotgun (WGS) entry which is preliminary data.</text>
</comment>
<dbReference type="AlphaFoldDB" id="A0A370XDE1"/>
<dbReference type="GO" id="GO:0015562">
    <property type="term" value="F:efflux transmembrane transporter activity"/>
    <property type="evidence" value="ECO:0007669"/>
    <property type="project" value="InterPro"/>
</dbReference>
<dbReference type="Pfam" id="PF02321">
    <property type="entry name" value="OEP"/>
    <property type="match status" value="2"/>
</dbReference>
<evidence type="ECO:0000256" key="6">
    <source>
        <dbReference type="ARBA" id="ARBA00023136"/>
    </source>
</evidence>
<accession>A0A370XDE1</accession>
<keyword evidence="4 10" id="KW-0812">Transmembrane</keyword>
<evidence type="ECO:0000256" key="3">
    <source>
        <dbReference type="ARBA" id="ARBA00022452"/>
    </source>
</evidence>
<dbReference type="PANTHER" id="PTHR30203:SF20">
    <property type="entry name" value="MULTIDRUG RESISTANCE OUTER MEMBRANE PROTEIN MDTP-RELATED"/>
    <property type="match status" value="1"/>
</dbReference>
<organism evidence="11 12">
    <name type="scientific">Dyella psychrodurans</name>
    <dbReference type="NCBI Taxonomy" id="1927960"/>
    <lineage>
        <taxon>Bacteria</taxon>
        <taxon>Pseudomonadati</taxon>
        <taxon>Pseudomonadota</taxon>
        <taxon>Gammaproteobacteria</taxon>
        <taxon>Lysobacterales</taxon>
        <taxon>Rhodanobacteraceae</taxon>
        <taxon>Dyella</taxon>
    </lineage>
</organism>
<keyword evidence="8 10" id="KW-0449">Lipoprotein</keyword>
<keyword evidence="12" id="KW-1185">Reference proteome</keyword>
<evidence type="ECO:0000256" key="2">
    <source>
        <dbReference type="ARBA" id="ARBA00007613"/>
    </source>
</evidence>
<dbReference type="InterPro" id="IPR010131">
    <property type="entry name" value="MdtP/NodT-like"/>
</dbReference>
<dbReference type="EMBL" id="QRBF01000001">
    <property type="protein sequence ID" value="RDS86241.1"/>
    <property type="molecule type" value="Genomic_DNA"/>
</dbReference>
<dbReference type="GO" id="GO:0009279">
    <property type="term" value="C:cell outer membrane"/>
    <property type="evidence" value="ECO:0007669"/>
    <property type="project" value="UniProtKB-SubCell"/>
</dbReference>
<evidence type="ECO:0000256" key="7">
    <source>
        <dbReference type="ARBA" id="ARBA00023139"/>
    </source>
</evidence>
<sequence length="517" mass="55590">MRASSGPRDVACPRIAPLGISLMNRSTLRVFASPRRSLRVMAVTLLATALAACVNYRGIHSDSHPASVTDYPASASIPTQGGAWPAMDWSARFGDPQLTALIQEAVANSPTLAQAKARVAKASAYVQQADAATGPSADVKYAFTHEHLSGNTFLPPPIGNSTQNESSLMLGASYDLDIWGKNHEALRSAISDRKAAEAEEQQARLILSTSVAHAYVHLALLYALRDVAQNEVASRVTIGSLTQERVKTGLDNEVESRTVDVTIDATQTDVSELDGQIATTRYQLAALLGKGPDRGLQIARPVLMDAPDDTLPNNLPADLLSRRPDVVAAHWRIDATKHGVKVAKADFFPDINLAAAFGYDAFGWGRLFNASSRQLQAGPAIHLPLFDGGALRAQLKDRYADYDTAVAAYDQTLISALNDVATQVAEIRAVEQQQTTAQRAYEASRRAYDLEIIRYKAGLDPQLQVLSSDVARLEQSQRVATLRMQRLDAQVSLIQALGGGYASSDDVAIVEHGGTTP</sequence>
<dbReference type="SUPFAM" id="SSF56954">
    <property type="entry name" value="Outer membrane efflux proteins (OEP)"/>
    <property type="match status" value="1"/>
</dbReference>
<evidence type="ECO:0000256" key="9">
    <source>
        <dbReference type="ARBA" id="ARBA00037313"/>
    </source>
</evidence>
<dbReference type="NCBIfam" id="TIGR01845">
    <property type="entry name" value="outer_NodT"/>
    <property type="match status" value="1"/>
</dbReference>
<keyword evidence="7 10" id="KW-0564">Palmitate</keyword>
<dbReference type="InterPro" id="IPR003423">
    <property type="entry name" value="OMP_efflux"/>
</dbReference>